<keyword evidence="1" id="KW-0479">Metal-binding</keyword>
<dbReference type="InterPro" id="IPR012675">
    <property type="entry name" value="Beta-grasp_dom_sf"/>
</dbReference>
<dbReference type="Proteomes" id="UP000605986">
    <property type="component" value="Unassembled WGS sequence"/>
</dbReference>
<protein>
    <recommendedName>
        <fullName evidence="4">2Fe-2S ferredoxin-type domain-containing protein</fullName>
    </recommendedName>
</protein>
<dbReference type="InterPro" id="IPR001041">
    <property type="entry name" value="2Fe-2S_ferredoxin-type"/>
</dbReference>
<evidence type="ECO:0000313" key="6">
    <source>
        <dbReference type="Proteomes" id="UP000605986"/>
    </source>
</evidence>
<dbReference type="PROSITE" id="PS00197">
    <property type="entry name" value="2FE2S_FER_1"/>
    <property type="match status" value="1"/>
</dbReference>
<dbReference type="InterPro" id="IPR039261">
    <property type="entry name" value="FNR_nucleotide-bd"/>
</dbReference>
<evidence type="ECO:0000313" key="5">
    <source>
        <dbReference type="EMBL" id="KAF4446706.1"/>
    </source>
</evidence>
<dbReference type="PANTHER" id="PTHR30212:SF2">
    <property type="entry name" value="PROTEIN YIIM"/>
    <property type="match status" value="1"/>
</dbReference>
<dbReference type="Gene3D" id="2.40.33.20">
    <property type="entry name" value="PK beta-barrel domain-like"/>
    <property type="match status" value="1"/>
</dbReference>
<accession>A0A8H4KB13</accession>
<dbReference type="PROSITE" id="PS51085">
    <property type="entry name" value="2FE2S_FER_2"/>
    <property type="match status" value="1"/>
</dbReference>
<dbReference type="InterPro" id="IPR005302">
    <property type="entry name" value="MoCF_Sase_C"/>
</dbReference>
<dbReference type="InterPro" id="IPR052353">
    <property type="entry name" value="Benzoxazolinone_Detox_Enz"/>
</dbReference>
<dbReference type="CDD" id="cd00207">
    <property type="entry name" value="fer2"/>
    <property type="match status" value="1"/>
</dbReference>
<dbReference type="GO" id="GO:0030151">
    <property type="term" value="F:molybdenum ion binding"/>
    <property type="evidence" value="ECO:0007669"/>
    <property type="project" value="InterPro"/>
</dbReference>
<keyword evidence="2" id="KW-0411">Iron-sulfur</keyword>
<dbReference type="Pfam" id="PF00111">
    <property type="entry name" value="Fer2"/>
    <property type="match status" value="1"/>
</dbReference>
<dbReference type="SUPFAM" id="SSF50800">
    <property type="entry name" value="PK beta-barrel domain-like"/>
    <property type="match status" value="1"/>
</dbReference>
<keyword evidence="6" id="KW-1185">Reference proteome</keyword>
<evidence type="ECO:0000256" key="2">
    <source>
        <dbReference type="ARBA" id="ARBA00023014"/>
    </source>
</evidence>
<dbReference type="InterPro" id="IPR006058">
    <property type="entry name" value="2Fe2S_fd_BS"/>
</dbReference>
<dbReference type="GO" id="GO:0051537">
    <property type="term" value="F:2 iron, 2 sulfur cluster binding"/>
    <property type="evidence" value="ECO:0007669"/>
    <property type="project" value="UniProtKB-KW"/>
</dbReference>
<dbReference type="Gene3D" id="3.10.20.30">
    <property type="match status" value="1"/>
</dbReference>
<dbReference type="InterPro" id="IPR036010">
    <property type="entry name" value="2Fe-2S_ferredoxin-like_sf"/>
</dbReference>
<dbReference type="Gene3D" id="3.40.50.80">
    <property type="entry name" value="Nucleotide-binding domain of ferredoxin-NADP reductase (FNR) module"/>
    <property type="match status" value="1"/>
</dbReference>
<keyword evidence="1" id="KW-0408">Iron</keyword>
<dbReference type="PRINTS" id="PR00409">
    <property type="entry name" value="PHDIOXRDTASE"/>
</dbReference>
<dbReference type="EMBL" id="JAADJG010000445">
    <property type="protein sequence ID" value="KAF4446706.1"/>
    <property type="molecule type" value="Genomic_DNA"/>
</dbReference>
<evidence type="ECO:0000259" key="4">
    <source>
        <dbReference type="PROSITE" id="PS51085"/>
    </source>
</evidence>
<dbReference type="GO" id="GO:0030170">
    <property type="term" value="F:pyridoxal phosphate binding"/>
    <property type="evidence" value="ECO:0007669"/>
    <property type="project" value="InterPro"/>
</dbReference>
<gene>
    <name evidence="5" type="ORF">F53441_9639</name>
</gene>
<dbReference type="OrthoDB" id="5390at2759"/>
<reference evidence="5" key="1">
    <citation type="submission" date="2020-01" db="EMBL/GenBank/DDBJ databases">
        <title>Identification and distribution of gene clusters putatively required for synthesis of sphingolipid metabolism inhibitors in phylogenetically diverse species of the filamentous fungus Fusarium.</title>
        <authorList>
            <person name="Kim H.-S."/>
            <person name="Busman M."/>
            <person name="Brown D.W."/>
            <person name="Divon H."/>
            <person name="Uhlig S."/>
            <person name="Proctor R.H."/>
        </authorList>
    </citation>
    <scope>NUCLEOTIDE SEQUENCE</scope>
    <source>
        <strain evidence="5">NRRL 53441</strain>
    </source>
</reference>
<dbReference type="AlphaFoldDB" id="A0A8H4KB13"/>
<proteinExistence type="predicted"/>
<feature type="compositionally biased region" description="Basic and acidic residues" evidence="3">
    <location>
        <begin position="8"/>
        <end position="20"/>
    </location>
</feature>
<dbReference type="SUPFAM" id="SSF54292">
    <property type="entry name" value="2Fe-2S ferredoxin-like"/>
    <property type="match status" value="1"/>
</dbReference>
<dbReference type="PANTHER" id="PTHR30212">
    <property type="entry name" value="PROTEIN YIIM"/>
    <property type="match status" value="1"/>
</dbReference>
<sequence>MPKSTRNISKETVTELHDAPTPKPGKVLQIRSGKIKTLVAEPSGIFKEVQKGHVFVNENGIAGDMHVYPAHRKLFNYGAFGENIVGTHLNEENVCVGDIFRIGKDVMVEIILNVKRVIQAKVVALPLVDELCNLSVTTSMVMDYANHHLQSMPKKYEVVDITPVTSYIHAQLKVGDTITMAAGGVPKTAEDEQKCIAEGLVDKRIVIIGGIGVTSLLLEIVHWDKQGIDYEIHYATRSRDEAAFLDRFDQGKTALYAKTEGNRLDLNKLIPRPDQDGKYTIRVYCCGPAGMMNVAKQRARGLGHPDHMLHFESFGADSTGTKGDSFTVEVDEPESGRKETLAVPSDKSLLTTLRKAGFDMTFFCELGGCGACKVTVCEGKVAHKGTALYPDEKGGNMLSCVSRGLGHITIELD</sequence>
<evidence type="ECO:0000256" key="3">
    <source>
        <dbReference type="SAM" id="MobiDB-lite"/>
    </source>
</evidence>
<feature type="domain" description="2Fe-2S ferredoxin-type" evidence="4">
    <location>
        <begin position="324"/>
        <end position="413"/>
    </location>
</feature>
<name>A0A8H4KB13_9HYPO</name>
<dbReference type="Pfam" id="PF03473">
    <property type="entry name" value="MOSC"/>
    <property type="match status" value="1"/>
</dbReference>
<dbReference type="GO" id="GO:0003824">
    <property type="term" value="F:catalytic activity"/>
    <property type="evidence" value="ECO:0007669"/>
    <property type="project" value="InterPro"/>
</dbReference>
<feature type="region of interest" description="Disordered" evidence="3">
    <location>
        <begin position="1"/>
        <end position="23"/>
    </location>
</feature>
<keyword evidence="1" id="KW-0001">2Fe-2S</keyword>
<dbReference type="SUPFAM" id="SSF52343">
    <property type="entry name" value="Ferredoxin reductase-like, C-terminal NADP-linked domain"/>
    <property type="match status" value="1"/>
</dbReference>
<organism evidence="5 6">
    <name type="scientific">Fusarium austroafricanum</name>
    <dbReference type="NCBI Taxonomy" id="2364996"/>
    <lineage>
        <taxon>Eukaryota</taxon>
        <taxon>Fungi</taxon>
        <taxon>Dikarya</taxon>
        <taxon>Ascomycota</taxon>
        <taxon>Pezizomycotina</taxon>
        <taxon>Sordariomycetes</taxon>
        <taxon>Hypocreomycetidae</taxon>
        <taxon>Hypocreales</taxon>
        <taxon>Nectriaceae</taxon>
        <taxon>Fusarium</taxon>
        <taxon>Fusarium concolor species complex</taxon>
    </lineage>
</organism>
<comment type="caution">
    <text evidence="5">The sequence shown here is derived from an EMBL/GenBank/DDBJ whole genome shotgun (WGS) entry which is preliminary data.</text>
</comment>
<dbReference type="InterPro" id="IPR011037">
    <property type="entry name" value="Pyrv_Knase-like_insert_dom_sf"/>
</dbReference>
<evidence type="ECO:0000256" key="1">
    <source>
        <dbReference type="ARBA" id="ARBA00022714"/>
    </source>
</evidence>